<gene>
    <name evidence="1" type="ORF">C4K07_2807</name>
</gene>
<evidence type="ECO:0008006" key="3">
    <source>
        <dbReference type="Google" id="ProtNLM"/>
    </source>
</evidence>
<accession>A0AAD0ZIQ7</accession>
<dbReference type="AlphaFoldDB" id="A0AAD0ZIQ7"/>
<dbReference type="PROSITE" id="PS51257">
    <property type="entry name" value="PROKAR_LIPOPROTEIN"/>
    <property type="match status" value="1"/>
</dbReference>
<evidence type="ECO:0000313" key="1">
    <source>
        <dbReference type="EMBL" id="AZE29592.1"/>
    </source>
</evidence>
<dbReference type="EMBL" id="CP027750">
    <property type="protein sequence ID" value="AZE29592.1"/>
    <property type="molecule type" value="Genomic_DNA"/>
</dbReference>
<proteinExistence type="predicted"/>
<dbReference type="Proteomes" id="UP000280455">
    <property type="component" value="Chromosome"/>
</dbReference>
<name>A0AAD0ZIQ7_9PSED</name>
<sequence>MTEVVMKYLKLAGLLLATTTLFGCATSRSVVDIDGPEVASGNGQKVVINVLDERRFEADPRSADIPSLKNGEINDKAITERAIARKRNGYGMGLGDVLLPEGVKVSTLIAKSIGAAYSKAGYQVVPSTEQASDARTITVHVVEFWSWMSPGAFSVAVNNKSHLKVDTGSASSPVEVKTLKREGMQMITEDDWKLITEAGLQAISESMAKQL</sequence>
<reference evidence="1 2" key="1">
    <citation type="submission" date="2018-03" db="EMBL/GenBank/DDBJ databases">
        <title>Diversity of phytobeneficial traits revealed by whole-genome analysis of worldwide-isolated phenazine-producing Pseudomonas spp.</title>
        <authorList>
            <person name="Biessy A."/>
            <person name="Novinscak A."/>
            <person name="Blom J."/>
            <person name="Leger G."/>
            <person name="Thomashow L.S."/>
            <person name="Cazorla F.M."/>
            <person name="Josic D."/>
            <person name="Filion M."/>
        </authorList>
    </citation>
    <scope>NUCLEOTIDE SEQUENCE [LARGE SCALE GENOMIC DNA]</scope>
    <source>
        <strain evidence="1 2">ChPhzS24</strain>
    </source>
</reference>
<organism evidence="1 2">
    <name type="scientific">Pseudomonas chlororaphis subsp. aureofaciens</name>
    <dbReference type="NCBI Taxonomy" id="587851"/>
    <lineage>
        <taxon>Bacteria</taxon>
        <taxon>Pseudomonadati</taxon>
        <taxon>Pseudomonadota</taxon>
        <taxon>Gammaproteobacteria</taxon>
        <taxon>Pseudomonadales</taxon>
        <taxon>Pseudomonadaceae</taxon>
        <taxon>Pseudomonas</taxon>
    </lineage>
</organism>
<evidence type="ECO:0000313" key="2">
    <source>
        <dbReference type="Proteomes" id="UP000280455"/>
    </source>
</evidence>
<protein>
    <recommendedName>
        <fullName evidence="3">Flagellar biosynthesis protein</fullName>
    </recommendedName>
</protein>
<dbReference type="RefSeq" id="WP_232539771.1">
    <property type="nucleotide sequence ID" value="NZ_CP027749.1"/>
</dbReference>